<dbReference type="InterPro" id="IPR011010">
    <property type="entry name" value="DNA_brk_join_enz"/>
</dbReference>
<protein>
    <submittedName>
        <fullName evidence="6">Integrase arm-type DNA-binding domain-containing protein</fullName>
    </submittedName>
</protein>
<evidence type="ECO:0000259" key="5">
    <source>
        <dbReference type="PROSITE" id="PS51898"/>
    </source>
</evidence>
<dbReference type="CDD" id="cd00801">
    <property type="entry name" value="INT_P4_C"/>
    <property type="match status" value="1"/>
</dbReference>
<dbReference type="InterPro" id="IPR025166">
    <property type="entry name" value="Integrase_DNA_bind_dom"/>
</dbReference>
<dbReference type="InterPro" id="IPR038488">
    <property type="entry name" value="Integrase_DNA-bd_sf"/>
</dbReference>
<dbReference type="PROSITE" id="PS51898">
    <property type="entry name" value="TYR_RECOMBINASE"/>
    <property type="match status" value="1"/>
</dbReference>
<dbReference type="Proteomes" id="UP001525968">
    <property type="component" value="Unassembled WGS sequence"/>
</dbReference>
<name>A0ABT2PRE3_9BURK</name>
<keyword evidence="2" id="KW-0229">DNA integration</keyword>
<dbReference type="InterPro" id="IPR053876">
    <property type="entry name" value="Phage_int_M"/>
</dbReference>
<evidence type="ECO:0000313" key="7">
    <source>
        <dbReference type="Proteomes" id="UP001525968"/>
    </source>
</evidence>
<dbReference type="Gene3D" id="3.30.160.390">
    <property type="entry name" value="Integrase, DNA-binding domain"/>
    <property type="match status" value="1"/>
</dbReference>
<reference evidence="6 7" key="1">
    <citation type="submission" date="2022-09" db="EMBL/GenBank/DDBJ databases">
        <title>Draft genome of isolate Be4.</title>
        <authorList>
            <person name="Sanchez-Castro I."/>
            <person name="Martinez-Rodriguez P."/>
            <person name="Descostes M."/>
            <person name="Merroun M."/>
        </authorList>
    </citation>
    <scope>NUCLEOTIDE SEQUENCE [LARGE SCALE GENOMIC DNA]</scope>
    <source>
        <strain evidence="6 7">Be4</strain>
    </source>
</reference>
<keyword evidence="4" id="KW-0233">DNA recombination</keyword>
<evidence type="ECO:0000256" key="2">
    <source>
        <dbReference type="ARBA" id="ARBA00022908"/>
    </source>
</evidence>
<dbReference type="Pfam" id="PF13356">
    <property type="entry name" value="Arm-DNA-bind_3"/>
    <property type="match status" value="1"/>
</dbReference>
<gene>
    <name evidence="6" type="ORF">N0K08_20625</name>
</gene>
<dbReference type="PANTHER" id="PTHR30629:SF2">
    <property type="entry name" value="PROPHAGE INTEGRASE INTS-RELATED"/>
    <property type="match status" value="1"/>
</dbReference>
<keyword evidence="3 6" id="KW-0238">DNA-binding</keyword>
<comment type="caution">
    <text evidence="6">The sequence shown here is derived from an EMBL/GenBank/DDBJ whole genome shotgun (WGS) entry which is preliminary data.</text>
</comment>
<dbReference type="InterPro" id="IPR013762">
    <property type="entry name" value="Integrase-like_cat_sf"/>
</dbReference>
<dbReference type="Pfam" id="PF00589">
    <property type="entry name" value="Phage_integrase"/>
    <property type="match status" value="1"/>
</dbReference>
<feature type="domain" description="Tyr recombinase" evidence="5">
    <location>
        <begin position="210"/>
        <end position="393"/>
    </location>
</feature>
<dbReference type="InterPro" id="IPR010998">
    <property type="entry name" value="Integrase_recombinase_N"/>
</dbReference>
<dbReference type="Gene3D" id="1.10.150.130">
    <property type="match status" value="1"/>
</dbReference>
<sequence length="415" mass="47110">MPAQRHVNYSLKPSVINAAKRWDKPFVLTDGGGLYIEVLPGGSKVWRYSFRLAGKRPKLTIGPYPQIGIAQARDIHEGMRALVGQGIDPAQEKKAQEEERGEQVRRSVTFRNFSLIWVAETQTHLSMNYRMQSIRFLDSYICPEIGDMVLGDVKPRNVLAILEKYKTTPTTADRCRSIIQQIYNFAIRKLLLDTNPATPLRGAIVVPPKTHHRHLSEKELAVFWKTLEKQRSATVITTYAVKLLMLTMVRKSELRLSKWVEFDLKEGRWDIPADRMKMRLPHRVWLPRQAVELLVLLQKITGHGEYLFPTRFVGAGGQPISETTLNHLFKRLDFGVPGFSPHGTRSTAATLLREHGFAKDVVELLLAHTERDQSAAAYSHMELAAERRRALQFLADKIDELTSEPQGALAHAPAQ</sequence>
<dbReference type="InterPro" id="IPR002104">
    <property type="entry name" value="Integrase_catalytic"/>
</dbReference>
<proteinExistence type="inferred from homology"/>
<dbReference type="EMBL" id="JAODYH010000014">
    <property type="protein sequence ID" value="MCT9813040.1"/>
    <property type="molecule type" value="Genomic_DNA"/>
</dbReference>
<dbReference type="Gene3D" id="1.10.443.10">
    <property type="entry name" value="Intergrase catalytic core"/>
    <property type="match status" value="1"/>
</dbReference>
<dbReference type="PANTHER" id="PTHR30629">
    <property type="entry name" value="PROPHAGE INTEGRASE"/>
    <property type="match status" value="1"/>
</dbReference>
<dbReference type="RefSeq" id="WP_261502286.1">
    <property type="nucleotide sequence ID" value="NZ_JAODYH010000014.1"/>
</dbReference>
<evidence type="ECO:0000313" key="6">
    <source>
        <dbReference type="EMBL" id="MCT9813040.1"/>
    </source>
</evidence>
<dbReference type="Pfam" id="PF22022">
    <property type="entry name" value="Phage_int_M"/>
    <property type="match status" value="1"/>
</dbReference>
<dbReference type="InterPro" id="IPR050808">
    <property type="entry name" value="Phage_Integrase"/>
</dbReference>
<keyword evidence="7" id="KW-1185">Reference proteome</keyword>
<comment type="similarity">
    <text evidence="1">Belongs to the 'phage' integrase family.</text>
</comment>
<evidence type="ECO:0000256" key="1">
    <source>
        <dbReference type="ARBA" id="ARBA00008857"/>
    </source>
</evidence>
<evidence type="ECO:0000256" key="4">
    <source>
        <dbReference type="ARBA" id="ARBA00023172"/>
    </source>
</evidence>
<dbReference type="SUPFAM" id="SSF56349">
    <property type="entry name" value="DNA breaking-rejoining enzymes"/>
    <property type="match status" value="1"/>
</dbReference>
<dbReference type="GO" id="GO:0003677">
    <property type="term" value="F:DNA binding"/>
    <property type="evidence" value="ECO:0007669"/>
    <property type="project" value="UniProtKB-KW"/>
</dbReference>
<evidence type="ECO:0000256" key="3">
    <source>
        <dbReference type="ARBA" id="ARBA00023125"/>
    </source>
</evidence>
<accession>A0ABT2PRE3</accession>
<organism evidence="6 7">
    <name type="scientific">Acidovorax bellezanensis</name>
    <dbReference type="NCBI Taxonomy" id="2976702"/>
    <lineage>
        <taxon>Bacteria</taxon>
        <taxon>Pseudomonadati</taxon>
        <taxon>Pseudomonadota</taxon>
        <taxon>Betaproteobacteria</taxon>
        <taxon>Burkholderiales</taxon>
        <taxon>Comamonadaceae</taxon>
        <taxon>Acidovorax</taxon>
    </lineage>
</organism>